<dbReference type="AlphaFoldDB" id="A0A6C0D094"/>
<protein>
    <recommendedName>
        <fullName evidence="2">Sulfotransferase domain-containing protein</fullName>
    </recommendedName>
</protein>
<dbReference type="EMBL" id="MN739518">
    <property type="protein sequence ID" value="QHT09947.1"/>
    <property type="molecule type" value="Genomic_DNA"/>
</dbReference>
<dbReference type="SUPFAM" id="SSF52540">
    <property type="entry name" value="P-loop containing nucleoside triphosphate hydrolases"/>
    <property type="match status" value="1"/>
</dbReference>
<evidence type="ECO:0008006" key="2">
    <source>
        <dbReference type="Google" id="ProtNLM"/>
    </source>
</evidence>
<dbReference type="Gene3D" id="3.40.50.300">
    <property type="entry name" value="P-loop containing nucleotide triphosphate hydrolases"/>
    <property type="match status" value="1"/>
</dbReference>
<evidence type="ECO:0000313" key="1">
    <source>
        <dbReference type="EMBL" id="QHT09947.1"/>
    </source>
</evidence>
<organism evidence="1">
    <name type="scientific">viral metagenome</name>
    <dbReference type="NCBI Taxonomy" id="1070528"/>
    <lineage>
        <taxon>unclassified sequences</taxon>
        <taxon>metagenomes</taxon>
        <taxon>organismal metagenomes</taxon>
    </lineage>
</organism>
<name>A0A6C0D094_9ZZZZ</name>
<reference evidence="1" key="1">
    <citation type="journal article" date="2020" name="Nature">
        <title>Giant virus diversity and host interactions through global metagenomics.</title>
        <authorList>
            <person name="Schulz F."/>
            <person name="Roux S."/>
            <person name="Paez-Espino D."/>
            <person name="Jungbluth S."/>
            <person name="Walsh D.A."/>
            <person name="Denef V.J."/>
            <person name="McMahon K.D."/>
            <person name="Konstantinidis K.T."/>
            <person name="Eloe-Fadrosh E.A."/>
            <person name="Kyrpides N.C."/>
            <person name="Woyke T."/>
        </authorList>
    </citation>
    <scope>NUCLEOTIDE SEQUENCE</scope>
    <source>
        <strain evidence="1">GVMAG-M-3300023174-104</strain>
    </source>
</reference>
<proteinExistence type="predicted"/>
<sequence>MTLKKFTIFGERCSGTNFLEELVFLNFDTELTWDYGFKHFFGFDSFEGSEDTLFICIVRHAFTWINSLRSNPHHLIPGMLKDTQTFLSHRVVSLDESGKLIRSDHHIETRKPYKNLYELRRVKNDFLIHRLPQLVKNYIFFRYEDLCDNFQSQMERLTHFLPRRQETDFKLFKQPTWYKKERNTTFVPKSYHHISIHEFYKNNQFDLLRDHEEFLYKDCNDRILVKFTS</sequence>
<accession>A0A6C0D094</accession>
<dbReference type="InterPro" id="IPR027417">
    <property type="entry name" value="P-loop_NTPase"/>
</dbReference>